<accession>A0A2N2E8Z7</accession>
<keyword evidence="3 5" id="KW-1133">Transmembrane helix</keyword>
<dbReference type="GO" id="GO:0016020">
    <property type="term" value="C:membrane"/>
    <property type="evidence" value="ECO:0007669"/>
    <property type="project" value="UniProtKB-SubCell"/>
</dbReference>
<evidence type="ECO:0000259" key="6">
    <source>
        <dbReference type="Pfam" id="PF04932"/>
    </source>
</evidence>
<feature type="transmembrane region" description="Helical" evidence="5">
    <location>
        <begin position="371"/>
        <end position="392"/>
    </location>
</feature>
<dbReference type="InterPro" id="IPR007016">
    <property type="entry name" value="O-antigen_ligase-rel_domated"/>
</dbReference>
<name>A0A2N2E8Z7_9BACT</name>
<organism evidence="7 8">
    <name type="scientific">Candidatus Falkowbacteria bacterium HGW-Falkowbacteria-1</name>
    <dbReference type="NCBI Taxonomy" id="2013768"/>
    <lineage>
        <taxon>Bacteria</taxon>
        <taxon>Candidatus Falkowiibacteriota</taxon>
    </lineage>
</organism>
<dbReference type="PANTHER" id="PTHR37422:SF13">
    <property type="entry name" value="LIPOPOLYSACCHARIDE BIOSYNTHESIS PROTEIN PA4999-RELATED"/>
    <property type="match status" value="1"/>
</dbReference>
<comment type="caution">
    <text evidence="7">The sequence shown here is derived from an EMBL/GenBank/DDBJ whole genome shotgun (WGS) entry which is preliminary data.</text>
</comment>
<evidence type="ECO:0000256" key="2">
    <source>
        <dbReference type="ARBA" id="ARBA00022692"/>
    </source>
</evidence>
<gene>
    <name evidence="7" type="ORF">CVU82_03845</name>
</gene>
<keyword evidence="2 5" id="KW-0812">Transmembrane</keyword>
<proteinExistence type="predicted"/>
<dbReference type="Pfam" id="PF04932">
    <property type="entry name" value="Wzy_C"/>
    <property type="match status" value="1"/>
</dbReference>
<dbReference type="InterPro" id="IPR051533">
    <property type="entry name" value="WaaL-like"/>
</dbReference>
<dbReference type="PANTHER" id="PTHR37422">
    <property type="entry name" value="TEICHURONIC ACID BIOSYNTHESIS PROTEIN TUAE"/>
    <property type="match status" value="1"/>
</dbReference>
<dbReference type="Proteomes" id="UP000233517">
    <property type="component" value="Unassembled WGS sequence"/>
</dbReference>
<evidence type="ECO:0000313" key="8">
    <source>
        <dbReference type="Proteomes" id="UP000233517"/>
    </source>
</evidence>
<evidence type="ECO:0000256" key="5">
    <source>
        <dbReference type="SAM" id="Phobius"/>
    </source>
</evidence>
<comment type="subcellular location">
    <subcellularLocation>
        <location evidence="1">Membrane</location>
        <topology evidence="1">Multi-pass membrane protein</topology>
    </subcellularLocation>
</comment>
<evidence type="ECO:0000256" key="3">
    <source>
        <dbReference type="ARBA" id="ARBA00022989"/>
    </source>
</evidence>
<feature type="transmembrane region" description="Helical" evidence="5">
    <location>
        <begin position="110"/>
        <end position="130"/>
    </location>
</feature>
<dbReference type="AlphaFoldDB" id="A0A2N2E8Z7"/>
<feature type="transmembrane region" description="Helical" evidence="5">
    <location>
        <begin position="185"/>
        <end position="204"/>
    </location>
</feature>
<feature type="transmembrane region" description="Helical" evidence="5">
    <location>
        <begin position="441"/>
        <end position="457"/>
    </location>
</feature>
<feature type="domain" description="O-antigen ligase-related" evidence="6">
    <location>
        <begin position="224"/>
        <end position="388"/>
    </location>
</feature>
<feature type="transmembrane region" description="Helical" evidence="5">
    <location>
        <begin position="240"/>
        <end position="257"/>
    </location>
</feature>
<evidence type="ECO:0000256" key="1">
    <source>
        <dbReference type="ARBA" id="ARBA00004141"/>
    </source>
</evidence>
<feature type="transmembrane region" description="Helical" evidence="5">
    <location>
        <begin position="262"/>
        <end position="278"/>
    </location>
</feature>
<reference evidence="7 8" key="1">
    <citation type="journal article" date="2017" name="ISME J.">
        <title>Potential for microbial H2 and metal transformations associated with novel bacteria and archaea in deep terrestrial subsurface sediments.</title>
        <authorList>
            <person name="Hernsdorf A.W."/>
            <person name="Amano Y."/>
            <person name="Miyakawa K."/>
            <person name="Ise K."/>
            <person name="Suzuki Y."/>
            <person name="Anantharaman K."/>
            <person name="Probst A."/>
            <person name="Burstein D."/>
            <person name="Thomas B.C."/>
            <person name="Banfield J.F."/>
        </authorList>
    </citation>
    <scope>NUCLEOTIDE SEQUENCE [LARGE SCALE GENOMIC DNA]</scope>
    <source>
        <strain evidence="7">HGW-Falkowbacteria-1</strain>
    </source>
</reference>
<dbReference type="EMBL" id="PHAI01000003">
    <property type="protein sequence ID" value="PKM91156.1"/>
    <property type="molecule type" value="Genomic_DNA"/>
</dbReference>
<feature type="transmembrane region" description="Helical" evidence="5">
    <location>
        <begin position="36"/>
        <end position="61"/>
    </location>
</feature>
<evidence type="ECO:0000256" key="4">
    <source>
        <dbReference type="ARBA" id="ARBA00023136"/>
    </source>
</evidence>
<sequence length="463" mass="54107">MNFLILLYFLLFTLLSRLNLKIAVLILIFALPSYLIRFSIFSIPSTLLEMMVLIVSCFFIFNNWKKIFKKSKKEKDTNKTPYPFSWEIILILLISFIAVFVGSLNFSALGIFKAYFLEPIFLFIVILNIFKGEKDIKKIISTLALSALVVSLVAVWQQLTGQFIFNEFWADINNRRVVSFFGYPNAVALYLGPIIPLIVGLFVFNFKEKGGLTLFLNQFLLFVALFFSFLAIYFSKSKGALLALILAFLITGFILLNKKFKLIILGLFIIFSPFLFIYKKDWIELKLSTSLSYQIRVAQWQETMKMLKDGNFIWGAGLSNYQSKIQSYHQEGIFFNKDADPDFARKIIIFDDKYRVERWQPLEIYLYPHNIFLNFWTELGIIGAIVFMFLILKFLFISLKLSRKEKHNKNKYIILGLFSSMLVILIHGIFDVPYFKNDLSIIFWILIALLSTYQLSYKQQKRV</sequence>
<feature type="transmembrane region" description="Helical" evidence="5">
    <location>
        <begin position="412"/>
        <end position="435"/>
    </location>
</feature>
<protein>
    <recommendedName>
        <fullName evidence="6">O-antigen ligase-related domain-containing protein</fullName>
    </recommendedName>
</protein>
<evidence type="ECO:0000313" key="7">
    <source>
        <dbReference type="EMBL" id="PKM91156.1"/>
    </source>
</evidence>
<feature type="transmembrane region" description="Helical" evidence="5">
    <location>
        <begin position="211"/>
        <end position="234"/>
    </location>
</feature>
<feature type="transmembrane region" description="Helical" evidence="5">
    <location>
        <begin position="82"/>
        <end position="104"/>
    </location>
</feature>
<keyword evidence="4 5" id="KW-0472">Membrane</keyword>
<feature type="transmembrane region" description="Helical" evidence="5">
    <location>
        <begin position="142"/>
        <end position="165"/>
    </location>
</feature>
<dbReference type="PRINTS" id="PR00173">
    <property type="entry name" value="EDTRNSPORT"/>
</dbReference>